<dbReference type="GO" id="GO:0003712">
    <property type="term" value="F:transcription coregulator activity"/>
    <property type="evidence" value="ECO:0007669"/>
    <property type="project" value="InterPro"/>
</dbReference>
<dbReference type="PANTHER" id="PTHR13074">
    <property type="entry name" value="MEDIATOR OF RNA POLYMERASE II TRANSCRIPTION SUBUNIT 8"/>
    <property type="match status" value="1"/>
</dbReference>
<dbReference type="AlphaFoldDB" id="A0A6P8NT92"/>
<dbReference type="KEGG" id="gsh:117346496"/>
<dbReference type="GO" id="GO:0070847">
    <property type="term" value="C:core mediator complex"/>
    <property type="evidence" value="ECO:0007669"/>
    <property type="project" value="TreeGrafter"/>
</dbReference>
<dbReference type="OrthoDB" id="150687at2759"/>
<dbReference type="RefSeq" id="XP_033772055.1">
    <property type="nucleotide sequence ID" value="XM_033916164.1"/>
</dbReference>
<comment type="subunit">
    <text evidence="10">Component of the Mediator complex.</text>
</comment>
<evidence type="ECO:0000256" key="8">
    <source>
        <dbReference type="ARBA" id="ARBA00025248"/>
    </source>
</evidence>
<evidence type="ECO:0000313" key="12">
    <source>
        <dbReference type="Proteomes" id="UP000515159"/>
    </source>
</evidence>
<gene>
    <name evidence="10 13" type="primary">MED8</name>
</gene>
<evidence type="ECO:0000256" key="9">
    <source>
        <dbReference type="ARBA" id="ARBA00031261"/>
    </source>
</evidence>
<evidence type="ECO:0000313" key="13">
    <source>
        <dbReference type="RefSeq" id="XP_033772055.1"/>
    </source>
</evidence>
<dbReference type="GeneID" id="117346496"/>
<evidence type="ECO:0000256" key="4">
    <source>
        <dbReference type="ARBA" id="ARBA00023015"/>
    </source>
</evidence>
<evidence type="ECO:0000256" key="7">
    <source>
        <dbReference type="ARBA" id="ARBA00023242"/>
    </source>
</evidence>
<dbReference type="Gene3D" id="1.20.58.1710">
    <property type="match status" value="1"/>
</dbReference>
<name>A0A6P8NT92_GEOSA</name>
<comment type="similarity">
    <text evidence="2 10">Belongs to the Mediator complex subunit 8 family.</text>
</comment>
<dbReference type="CTD" id="112950"/>
<evidence type="ECO:0000256" key="1">
    <source>
        <dbReference type="ARBA" id="ARBA00004123"/>
    </source>
</evidence>
<evidence type="ECO:0000256" key="2">
    <source>
        <dbReference type="ARBA" id="ARBA00005716"/>
    </source>
</evidence>
<dbReference type="FunFam" id="1.20.58.1710:FF:000001">
    <property type="entry name" value="Mediator of RNA polymerase II transcription subunit 8"/>
    <property type="match status" value="1"/>
</dbReference>
<evidence type="ECO:0000256" key="5">
    <source>
        <dbReference type="ARBA" id="ARBA00023159"/>
    </source>
</evidence>
<comment type="subcellular location">
    <subcellularLocation>
        <location evidence="1 10">Nucleus</location>
    </subcellularLocation>
</comment>
<keyword evidence="7 10" id="KW-0539">Nucleus</keyword>
<evidence type="ECO:0000256" key="10">
    <source>
        <dbReference type="RuleBase" id="RU364144"/>
    </source>
</evidence>
<feature type="region of interest" description="Disordered" evidence="11">
    <location>
        <begin position="193"/>
        <end position="215"/>
    </location>
</feature>
<dbReference type="InterPro" id="IPR019364">
    <property type="entry name" value="Mediatior_Med8_fun/met"/>
</dbReference>
<sequence length="263" mass="28962">MPAREEKQLELSVDALINQVADLKNSLASFIYKLENEYERLTWPSVLDSFALLSGQLNTLNKVLKNEKTPLLRNQVLIPLILTPDRDDEILRLTEGRVPVFSHEVVPDHLRTKPDPEVEEQEKQLCADAAHIAPDLAQKQFQSLNKMCSNLLEKISKEERESESGGLRQNKQTFNPADTNALVAAVTFGKGLSNRRPPGVGGSVPPNQAGASSMLSGTAGMQQVQIPIPTNQQQGIVQSGQPGKIPSNIKTNIKSASMHPYQR</sequence>
<dbReference type="Pfam" id="PF10232">
    <property type="entry name" value="Med8"/>
    <property type="match status" value="1"/>
</dbReference>
<keyword evidence="12" id="KW-1185">Reference proteome</keyword>
<evidence type="ECO:0000256" key="3">
    <source>
        <dbReference type="ARBA" id="ARBA00020637"/>
    </source>
</evidence>
<evidence type="ECO:0000256" key="11">
    <source>
        <dbReference type="SAM" id="MobiDB-lite"/>
    </source>
</evidence>
<dbReference type="GO" id="GO:0006357">
    <property type="term" value="P:regulation of transcription by RNA polymerase II"/>
    <property type="evidence" value="ECO:0007669"/>
    <property type="project" value="InterPro"/>
</dbReference>
<dbReference type="Proteomes" id="UP000515159">
    <property type="component" value="Chromosome 12"/>
</dbReference>
<dbReference type="GO" id="GO:0016592">
    <property type="term" value="C:mediator complex"/>
    <property type="evidence" value="ECO:0007669"/>
    <property type="project" value="InterPro"/>
</dbReference>
<keyword evidence="4 10" id="KW-0805">Transcription regulation</keyword>
<protein>
    <recommendedName>
        <fullName evidence="3 10">Mediator of RNA polymerase II transcription subunit 8</fullName>
    </recommendedName>
    <alternativeName>
        <fullName evidence="9 10">Mediator complex subunit 8</fullName>
    </alternativeName>
</protein>
<dbReference type="GO" id="GO:0000978">
    <property type="term" value="F:RNA polymerase II cis-regulatory region sequence-specific DNA binding"/>
    <property type="evidence" value="ECO:0007669"/>
    <property type="project" value="TreeGrafter"/>
</dbReference>
<reference evidence="13" key="1">
    <citation type="submission" date="2025-08" db="UniProtKB">
        <authorList>
            <consortium name="RefSeq"/>
        </authorList>
    </citation>
    <scope>IDENTIFICATION</scope>
</reference>
<dbReference type="InParanoid" id="A0A6P8NT92"/>
<dbReference type="PANTHER" id="PTHR13074:SF9">
    <property type="entry name" value="MEDIATOR OF RNA POLYMERASE II TRANSCRIPTION SUBUNIT 8"/>
    <property type="match status" value="1"/>
</dbReference>
<dbReference type="FunCoup" id="A0A6P8NT92">
    <property type="interactions" value="3585"/>
</dbReference>
<organism evidence="12 13">
    <name type="scientific">Geotrypetes seraphini</name>
    <name type="common">Gaboon caecilian</name>
    <name type="synonym">Caecilia seraphini</name>
    <dbReference type="NCBI Taxonomy" id="260995"/>
    <lineage>
        <taxon>Eukaryota</taxon>
        <taxon>Metazoa</taxon>
        <taxon>Chordata</taxon>
        <taxon>Craniata</taxon>
        <taxon>Vertebrata</taxon>
        <taxon>Euteleostomi</taxon>
        <taxon>Amphibia</taxon>
        <taxon>Gymnophiona</taxon>
        <taxon>Geotrypetes</taxon>
    </lineage>
</organism>
<comment type="function">
    <text evidence="8">Component of the Mediator complex, a coactivator involved in the regulated transcription of nearly all RNA polymerase II-dependent genes. Mediator functions as a bridge to convey information from gene-specific regulatory proteins to the basal RNA polymerase II transcription machinery. Mediator is recruited to promoters by direct interactions with regulatory proteins and serves as a scaffold for the assembly of a functional preinitiation complex with RNA polymerase II and the general transcription factors. May play a role as a target recruitment subunit in E3 ubiquitin-protein ligase complexes and thus in ubiquitination and subsequent proteasomal degradation of target proteins.</text>
</comment>
<accession>A0A6P8NT92</accession>
<keyword evidence="5 10" id="KW-0010">Activator</keyword>
<evidence type="ECO:0000256" key="6">
    <source>
        <dbReference type="ARBA" id="ARBA00023163"/>
    </source>
</evidence>
<feature type="region of interest" description="Disordered" evidence="11">
    <location>
        <begin position="233"/>
        <end position="263"/>
    </location>
</feature>
<proteinExistence type="inferred from homology"/>
<keyword evidence="6 10" id="KW-0804">Transcription</keyword>